<name>A0ABT7DK04_9ACTN</name>
<dbReference type="Proteomes" id="UP001232750">
    <property type="component" value="Unassembled WGS sequence"/>
</dbReference>
<comment type="caution">
    <text evidence="3">The sequence shown here is derived from an EMBL/GenBank/DDBJ whole genome shotgun (WGS) entry which is preliminary data.</text>
</comment>
<sequence length="160" mass="17123">MAENMNPNDQGVPTPPPAETPDSATQVPPTQVPPTQPYQQPPMGQMPPQQPYQAPAPGYQPQPQPPVYMPAPLMELTGGMKFGWFAVGALLGIPGIVISWLVNVDKLPQVKSDALKWTIIGFVAWIVIQVLLWFLIGGMIAAAMAGVAGSYGGGYYHGSW</sequence>
<dbReference type="RefSeq" id="WP_283831197.1">
    <property type="nucleotide sequence ID" value="NZ_JASJEU010000006.1"/>
</dbReference>
<keyword evidence="2" id="KW-0812">Transmembrane</keyword>
<protein>
    <submittedName>
        <fullName evidence="3">Spore coat protein SP96</fullName>
    </submittedName>
</protein>
<accession>A0ABT7DK04</accession>
<gene>
    <name evidence="3" type="ORF">QNJ86_03475</name>
</gene>
<feature type="compositionally biased region" description="Pro residues" evidence="1">
    <location>
        <begin position="30"/>
        <end position="50"/>
    </location>
</feature>
<evidence type="ECO:0000256" key="2">
    <source>
        <dbReference type="SAM" id="Phobius"/>
    </source>
</evidence>
<keyword evidence="2" id="KW-1133">Transmembrane helix</keyword>
<dbReference type="EMBL" id="JASJEU010000006">
    <property type="protein sequence ID" value="MDJ1649853.1"/>
    <property type="molecule type" value="Genomic_DNA"/>
</dbReference>
<feature type="compositionally biased region" description="Polar residues" evidence="1">
    <location>
        <begin position="1"/>
        <end position="11"/>
    </location>
</feature>
<feature type="transmembrane region" description="Helical" evidence="2">
    <location>
        <begin position="114"/>
        <end position="136"/>
    </location>
</feature>
<feature type="region of interest" description="Disordered" evidence="1">
    <location>
        <begin position="1"/>
        <end position="63"/>
    </location>
</feature>
<feature type="transmembrane region" description="Helical" evidence="2">
    <location>
        <begin position="82"/>
        <end position="102"/>
    </location>
</feature>
<keyword evidence="2" id="KW-0472">Membrane</keyword>
<proteinExistence type="predicted"/>
<evidence type="ECO:0000313" key="3">
    <source>
        <dbReference type="EMBL" id="MDJ1649853.1"/>
    </source>
</evidence>
<keyword evidence="3" id="KW-0167">Capsid protein</keyword>
<keyword evidence="4" id="KW-1185">Reference proteome</keyword>
<organism evidence="3 4">
    <name type="scientific">Gordonibacter faecis</name>
    <dbReference type="NCBI Taxonomy" id="3047475"/>
    <lineage>
        <taxon>Bacteria</taxon>
        <taxon>Bacillati</taxon>
        <taxon>Actinomycetota</taxon>
        <taxon>Coriobacteriia</taxon>
        <taxon>Eggerthellales</taxon>
        <taxon>Eggerthellaceae</taxon>
        <taxon>Gordonibacter</taxon>
    </lineage>
</organism>
<evidence type="ECO:0000313" key="4">
    <source>
        <dbReference type="Proteomes" id="UP001232750"/>
    </source>
</evidence>
<keyword evidence="3" id="KW-0946">Virion</keyword>
<reference evidence="3 4" key="1">
    <citation type="submission" date="2023-05" db="EMBL/GenBank/DDBJ databases">
        <title>Gordonibacter KGMB12511T sp. nov., isolated from faeces of healthy Korean.</title>
        <authorList>
            <person name="Kim H.S."/>
            <person name="Kim J.-S."/>
            <person name="Suh M.K."/>
            <person name="Eom M.K."/>
            <person name="Do H.E."/>
            <person name="Lee J.-S."/>
        </authorList>
    </citation>
    <scope>NUCLEOTIDE SEQUENCE [LARGE SCALE GENOMIC DNA]</scope>
    <source>
        <strain evidence="3 4">KGMB12511</strain>
    </source>
</reference>
<evidence type="ECO:0000256" key="1">
    <source>
        <dbReference type="SAM" id="MobiDB-lite"/>
    </source>
</evidence>